<keyword evidence="12 17" id="KW-0472">Membrane</keyword>
<dbReference type="PROSITE" id="PS50857">
    <property type="entry name" value="COX2_CUA"/>
    <property type="match status" value="1"/>
</dbReference>
<dbReference type="InterPro" id="IPR002429">
    <property type="entry name" value="CcO_II-like_C"/>
</dbReference>
<dbReference type="InterPro" id="IPR009056">
    <property type="entry name" value="Cyt_c-like_dom"/>
</dbReference>
<keyword evidence="7 13" id="KW-0479">Metal-binding</keyword>
<feature type="domain" description="Cytochrome oxidase subunit II copper A binding" evidence="18">
    <location>
        <begin position="112"/>
        <end position="259"/>
    </location>
</feature>
<evidence type="ECO:0000256" key="14">
    <source>
        <dbReference type="RuleBase" id="RU000456"/>
    </source>
</evidence>
<accession>A0ABT7PQU1</accession>
<feature type="transmembrane region" description="Helical" evidence="17">
    <location>
        <begin position="36"/>
        <end position="59"/>
    </location>
</feature>
<evidence type="ECO:0000313" key="21">
    <source>
        <dbReference type="EMBL" id="MDM4018701.1"/>
    </source>
</evidence>
<evidence type="ECO:0000256" key="4">
    <source>
        <dbReference type="ARBA" id="ARBA00022617"/>
    </source>
</evidence>
<keyword evidence="11 13" id="KW-0408">Iron</keyword>
<comment type="catalytic activity">
    <reaction evidence="15">
        <text>4 Fe(II)-[cytochrome c] + O2 + 8 H(+)(in) = 4 Fe(III)-[cytochrome c] + 2 H2O + 4 H(+)(out)</text>
        <dbReference type="Rhea" id="RHEA:11436"/>
        <dbReference type="Rhea" id="RHEA-COMP:10350"/>
        <dbReference type="Rhea" id="RHEA-COMP:14399"/>
        <dbReference type="ChEBI" id="CHEBI:15377"/>
        <dbReference type="ChEBI" id="CHEBI:15378"/>
        <dbReference type="ChEBI" id="CHEBI:15379"/>
        <dbReference type="ChEBI" id="CHEBI:29033"/>
        <dbReference type="ChEBI" id="CHEBI:29034"/>
        <dbReference type="EC" id="7.1.1.9"/>
    </reaction>
</comment>
<evidence type="ECO:0000259" key="18">
    <source>
        <dbReference type="PROSITE" id="PS50857"/>
    </source>
</evidence>
<comment type="subcellular location">
    <subcellularLocation>
        <location evidence="14">Cell membrane</location>
        <topology evidence="14">Multi-pass membrane protein</topology>
    </subcellularLocation>
    <subcellularLocation>
        <location evidence="1">Membrane</location>
        <topology evidence="1">Multi-pass membrane protein</topology>
    </subcellularLocation>
</comment>
<keyword evidence="5 14" id="KW-0679">Respiratory chain</keyword>
<gene>
    <name evidence="21" type="ORF">QTN89_24825</name>
</gene>
<name>A0ABT7PQU1_9BACT</name>
<keyword evidence="22" id="KW-1185">Reference proteome</keyword>
<dbReference type="Pfam" id="PF00034">
    <property type="entry name" value="Cytochrom_C"/>
    <property type="match status" value="1"/>
</dbReference>
<dbReference type="InterPro" id="IPR011759">
    <property type="entry name" value="Cyt_c_oxidase_su2_TM_dom"/>
</dbReference>
<feature type="transmembrane region" description="Helical" evidence="17">
    <location>
        <begin position="80"/>
        <end position="101"/>
    </location>
</feature>
<dbReference type="InterPro" id="IPR008972">
    <property type="entry name" value="Cupredoxin"/>
</dbReference>
<feature type="domain" description="Cytochrome c" evidence="20">
    <location>
        <begin position="268"/>
        <end position="365"/>
    </location>
</feature>
<evidence type="ECO:0000256" key="15">
    <source>
        <dbReference type="RuleBase" id="RU004024"/>
    </source>
</evidence>
<keyword evidence="10 17" id="KW-1133">Transmembrane helix</keyword>
<comment type="function">
    <text evidence="15">Subunits I and II form the functional core of the enzyme complex. Electrons originating in cytochrome c are transferred via heme a and Cu(A) to the binuclear center formed by heme a3 and Cu(B).</text>
</comment>
<dbReference type="InterPro" id="IPR036909">
    <property type="entry name" value="Cyt_c-like_dom_sf"/>
</dbReference>
<feature type="region of interest" description="Disordered" evidence="16">
    <location>
        <begin position="365"/>
        <end position="400"/>
    </location>
</feature>
<dbReference type="EMBL" id="JASZZN010000025">
    <property type="protein sequence ID" value="MDM4018701.1"/>
    <property type="molecule type" value="Genomic_DNA"/>
</dbReference>
<keyword evidence="9 14" id="KW-0249">Electron transport</keyword>
<evidence type="ECO:0000256" key="1">
    <source>
        <dbReference type="ARBA" id="ARBA00004141"/>
    </source>
</evidence>
<comment type="similarity">
    <text evidence="2 14">Belongs to the cytochrome c oxidase subunit 2 family.</text>
</comment>
<feature type="domain" description="Cytochrome oxidase subunit II transmembrane region profile" evidence="19">
    <location>
        <begin position="15"/>
        <end position="111"/>
    </location>
</feature>
<dbReference type="PROSITE" id="PS51007">
    <property type="entry name" value="CYTC"/>
    <property type="match status" value="1"/>
</dbReference>
<evidence type="ECO:0000256" key="12">
    <source>
        <dbReference type="ARBA" id="ARBA00023136"/>
    </source>
</evidence>
<dbReference type="Proteomes" id="UP001239462">
    <property type="component" value="Unassembled WGS sequence"/>
</dbReference>
<keyword evidence="6 14" id="KW-0812">Transmembrane</keyword>
<keyword evidence="3 14" id="KW-0813">Transport</keyword>
<comment type="caution">
    <text evidence="21">The sequence shown here is derived from an EMBL/GenBank/DDBJ whole genome shotgun (WGS) entry which is preliminary data.</text>
</comment>
<evidence type="ECO:0000256" key="11">
    <source>
        <dbReference type="ARBA" id="ARBA00023004"/>
    </source>
</evidence>
<dbReference type="InterPro" id="IPR045187">
    <property type="entry name" value="CcO_II"/>
</dbReference>
<evidence type="ECO:0000259" key="19">
    <source>
        <dbReference type="PROSITE" id="PS50999"/>
    </source>
</evidence>
<dbReference type="Gene3D" id="1.10.760.10">
    <property type="entry name" value="Cytochrome c-like domain"/>
    <property type="match status" value="1"/>
</dbReference>
<evidence type="ECO:0000256" key="16">
    <source>
        <dbReference type="SAM" id="MobiDB-lite"/>
    </source>
</evidence>
<dbReference type="PROSITE" id="PS50999">
    <property type="entry name" value="COX2_TM"/>
    <property type="match status" value="1"/>
</dbReference>
<dbReference type="Pfam" id="PF02790">
    <property type="entry name" value="COX2_TM"/>
    <property type="match status" value="1"/>
</dbReference>
<evidence type="ECO:0000256" key="10">
    <source>
        <dbReference type="ARBA" id="ARBA00022989"/>
    </source>
</evidence>
<dbReference type="EC" id="7.1.1.9" evidence="15"/>
<dbReference type="InterPro" id="IPR036257">
    <property type="entry name" value="Cyt_c_oxidase_su2_TM_sf"/>
</dbReference>
<comment type="cofactor">
    <cofactor evidence="15">
        <name>Cu cation</name>
        <dbReference type="ChEBI" id="CHEBI:23378"/>
    </cofactor>
    <text evidence="15">Binds a copper A center.</text>
</comment>
<evidence type="ECO:0000256" key="17">
    <source>
        <dbReference type="SAM" id="Phobius"/>
    </source>
</evidence>
<dbReference type="SUPFAM" id="SSF49503">
    <property type="entry name" value="Cupredoxins"/>
    <property type="match status" value="1"/>
</dbReference>
<keyword evidence="8" id="KW-1278">Translocase</keyword>
<reference evidence="21 22" key="1">
    <citation type="submission" date="2023-06" db="EMBL/GenBank/DDBJ databases">
        <title>Roseiconus lacunae JC819 isolated from Gulf of Mannar region, Tamil Nadu.</title>
        <authorList>
            <person name="Pk S."/>
            <person name="Ch S."/>
            <person name="Ch V.R."/>
        </authorList>
    </citation>
    <scope>NUCLEOTIDE SEQUENCE [LARGE SCALE GENOMIC DNA]</scope>
    <source>
        <strain evidence="21 22">JC819</strain>
    </source>
</reference>
<evidence type="ECO:0000256" key="6">
    <source>
        <dbReference type="ARBA" id="ARBA00022692"/>
    </source>
</evidence>
<dbReference type="Gene3D" id="2.60.40.420">
    <property type="entry name" value="Cupredoxins - blue copper proteins"/>
    <property type="match status" value="1"/>
</dbReference>
<dbReference type="Gene3D" id="1.10.287.90">
    <property type="match status" value="1"/>
</dbReference>
<feature type="compositionally biased region" description="Acidic residues" evidence="16">
    <location>
        <begin position="373"/>
        <end position="384"/>
    </location>
</feature>
<organism evidence="21 22">
    <name type="scientific">Roseiconus lacunae</name>
    <dbReference type="NCBI Taxonomy" id="2605694"/>
    <lineage>
        <taxon>Bacteria</taxon>
        <taxon>Pseudomonadati</taxon>
        <taxon>Planctomycetota</taxon>
        <taxon>Planctomycetia</taxon>
        <taxon>Pirellulales</taxon>
        <taxon>Pirellulaceae</taxon>
        <taxon>Roseiconus</taxon>
    </lineage>
</organism>
<evidence type="ECO:0000256" key="13">
    <source>
        <dbReference type="PROSITE-ProRule" id="PRU00433"/>
    </source>
</evidence>
<evidence type="ECO:0000256" key="7">
    <source>
        <dbReference type="ARBA" id="ARBA00022723"/>
    </source>
</evidence>
<evidence type="ECO:0000259" key="20">
    <source>
        <dbReference type="PROSITE" id="PS51007"/>
    </source>
</evidence>
<dbReference type="SUPFAM" id="SSF81464">
    <property type="entry name" value="Cytochrome c oxidase subunit II-like, transmembrane region"/>
    <property type="match status" value="1"/>
</dbReference>
<dbReference type="SUPFAM" id="SSF46626">
    <property type="entry name" value="Cytochrome c"/>
    <property type="match status" value="1"/>
</dbReference>
<dbReference type="RefSeq" id="WP_289166607.1">
    <property type="nucleotide sequence ID" value="NZ_JASZZN010000025.1"/>
</dbReference>
<evidence type="ECO:0000256" key="9">
    <source>
        <dbReference type="ARBA" id="ARBA00022982"/>
    </source>
</evidence>
<evidence type="ECO:0000256" key="8">
    <source>
        <dbReference type="ARBA" id="ARBA00022967"/>
    </source>
</evidence>
<protein>
    <recommendedName>
        <fullName evidence="15">Cytochrome c oxidase subunit 2</fullName>
        <ecNumber evidence="15">7.1.1.9</ecNumber>
    </recommendedName>
</protein>
<evidence type="ECO:0000256" key="5">
    <source>
        <dbReference type="ARBA" id="ARBA00022660"/>
    </source>
</evidence>
<proteinExistence type="inferred from homology"/>
<evidence type="ECO:0000256" key="2">
    <source>
        <dbReference type="ARBA" id="ARBA00007866"/>
    </source>
</evidence>
<sequence>MLNMIPAAIMPLADYTDSKLSFFPESASTFSSDSDWIFYFISIVALIFFIAIVIALFGFTVKYKKAKGMAAESQTDHNTTIELVWSIGPSFLLIVMFYFGAQGYLAHRTIPEGSYELGVDAYKWGWGINYGKFVIHPELHVVAGEPTKLTMTSSDVIHSLYIPAFRVKKDIVPGRYNYMWFKATKPSEKVVTDEELEQLAAKDAETNASWNYDERQFTPDGYTFYDLYCTEYCGTNHSEMQTVVVVHETRADLDAWIKKYSKRASTESPASYGQKLYERRGCKTCHSIDGTKVGYVGPTWKDLAGASRPLANGDEVLADENYLRESILNPKAKIAAGYQPVMPSYKGQLTDDDIYSLVEYIKSLSESGSGGEAEADAGEGTEEDTSPKANDEQAGDEAAQ</sequence>
<dbReference type="Pfam" id="PF00116">
    <property type="entry name" value="COX2"/>
    <property type="match status" value="1"/>
</dbReference>
<evidence type="ECO:0000313" key="22">
    <source>
        <dbReference type="Proteomes" id="UP001239462"/>
    </source>
</evidence>
<keyword evidence="4 13" id="KW-0349">Heme</keyword>
<dbReference type="PANTHER" id="PTHR22888">
    <property type="entry name" value="CYTOCHROME C OXIDASE, SUBUNIT II"/>
    <property type="match status" value="1"/>
</dbReference>
<keyword evidence="15" id="KW-0186">Copper</keyword>
<evidence type="ECO:0000256" key="3">
    <source>
        <dbReference type="ARBA" id="ARBA00022448"/>
    </source>
</evidence>
<dbReference type="PANTHER" id="PTHR22888:SF9">
    <property type="entry name" value="CYTOCHROME C OXIDASE SUBUNIT 2"/>
    <property type="match status" value="1"/>
</dbReference>